<evidence type="ECO:0000313" key="5">
    <source>
        <dbReference type="EMBL" id="MDQ0253618.1"/>
    </source>
</evidence>
<evidence type="ECO:0000259" key="4">
    <source>
        <dbReference type="SMART" id="SM00479"/>
    </source>
</evidence>
<keyword evidence="2" id="KW-0378">Hydrolase</keyword>
<dbReference type="InterPro" id="IPR012337">
    <property type="entry name" value="RNaseH-like_sf"/>
</dbReference>
<keyword evidence="6" id="KW-1185">Reference proteome</keyword>
<dbReference type="EMBL" id="JAUSUG010000003">
    <property type="protein sequence ID" value="MDQ0253618.1"/>
    <property type="molecule type" value="Genomic_DNA"/>
</dbReference>
<dbReference type="Proteomes" id="UP001230005">
    <property type="component" value="Unassembled WGS sequence"/>
</dbReference>
<proteinExistence type="predicted"/>
<dbReference type="SUPFAM" id="SSF53098">
    <property type="entry name" value="Ribonuclease H-like"/>
    <property type="match status" value="1"/>
</dbReference>
<evidence type="ECO:0000256" key="2">
    <source>
        <dbReference type="ARBA" id="ARBA00022801"/>
    </source>
</evidence>
<evidence type="ECO:0000256" key="3">
    <source>
        <dbReference type="ARBA" id="ARBA00022839"/>
    </source>
</evidence>
<dbReference type="PANTHER" id="PTHR23044">
    <property type="entry name" value="3'-5' EXONUCLEASE ERI1-RELATED"/>
    <property type="match status" value="1"/>
</dbReference>
<organism evidence="5 6">
    <name type="scientific">Evansella vedderi</name>
    <dbReference type="NCBI Taxonomy" id="38282"/>
    <lineage>
        <taxon>Bacteria</taxon>
        <taxon>Bacillati</taxon>
        <taxon>Bacillota</taxon>
        <taxon>Bacilli</taxon>
        <taxon>Bacillales</taxon>
        <taxon>Bacillaceae</taxon>
        <taxon>Evansella</taxon>
    </lineage>
</organism>
<dbReference type="CDD" id="cd06133">
    <property type="entry name" value="ERI-1_3'hExo_like"/>
    <property type="match status" value="1"/>
</dbReference>
<dbReference type="PANTHER" id="PTHR23044:SF61">
    <property type="entry name" value="3'-5' EXORIBONUCLEASE 1-RELATED"/>
    <property type="match status" value="1"/>
</dbReference>
<dbReference type="InterPro" id="IPR051274">
    <property type="entry name" value="3-5_Exoribonuclease"/>
</dbReference>
<protein>
    <submittedName>
        <fullName evidence="5">Inhibitor of KinA sporulation pathway (Predicted exonuclease)</fullName>
    </submittedName>
</protein>
<sequence>MNVIVLDLETTRQTKRNPMQHIIEIGAVKLIKAGNQFKYHSSFQCYVLPPTLYVRKGDREFIKATKDDFKHAKKLNRAMNEFVRWIGNEPHYLCTWSESDLHILIRNYAFSQRFNLNWIQNYNDLQEKFGEMIQVKQQISLTNSLKLAGLTVKGNQHSAIDDAINTSRILMLYYPHITLEKNNQASIFSKFTVFVYSKCSKCGQIKHAKEFPAKRRSRSNRGACLECMMLKQRKKKIQKLARVLNKVAYHSKNEIKRKQRG</sequence>
<evidence type="ECO:0000256" key="1">
    <source>
        <dbReference type="ARBA" id="ARBA00022722"/>
    </source>
</evidence>
<name>A0ABT9ZQV8_9BACI</name>
<dbReference type="Pfam" id="PF00929">
    <property type="entry name" value="RNase_T"/>
    <property type="match status" value="1"/>
</dbReference>
<accession>A0ABT9ZQV8</accession>
<dbReference type="InterPro" id="IPR013520">
    <property type="entry name" value="Ribonucl_H"/>
</dbReference>
<evidence type="ECO:0000313" key="6">
    <source>
        <dbReference type="Proteomes" id="UP001230005"/>
    </source>
</evidence>
<dbReference type="InterPro" id="IPR036397">
    <property type="entry name" value="RNaseH_sf"/>
</dbReference>
<gene>
    <name evidence="5" type="ORF">J2S74_000990</name>
</gene>
<dbReference type="Gene3D" id="3.30.420.10">
    <property type="entry name" value="Ribonuclease H-like superfamily/Ribonuclease H"/>
    <property type="match status" value="1"/>
</dbReference>
<dbReference type="InterPro" id="IPR047201">
    <property type="entry name" value="ERI-1_3'hExo-like"/>
</dbReference>
<feature type="domain" description="Exonuclease" evidence="4">
    <location>
        <begin position="2"/>
        <end position="179"/>
    </location>
</feature>
<dbReference type="GO" id="GO:0004527">
    <property type="term" value="F:exonuclease activity"/>
    <property type="evidence" value="ECO:0007669"/>
    <property type="project" value="UniProtKB-KW"/>
</dbReference>
<dbReference type="SMART" id="SM00479">
    <property type="entry name" value="EXOIII"/>
    <property type="match status" value="1"/>
</dbReference>
<keyword evidence="1" id="KW-0540">Nuclease</keyword>
<dbReference type="RefSeq" id="WP_307322514.1">
    <property type="nucleotide sequence ID" value="NZ_JAUSUG010000003.1"/>
</dbReference>
<comment type="caution">
    <text evidence="5">The sequence shown here is derived from an EMBL/GenBank/DDBJ whole genome shotgun (WGS) entry which is preliminary data.</text>
</comment>
<reference evidence="5 6" key="1">
    <citation type="submission" date="2023-07" db="EMBL/GenBank/DDBJ databases">
        <title>Genomic Encyclopedia of Type Strains, Phase IV (KMG-IV): sequencing the most valuable type-strain genomes for metagenomic binning, comparative biology and taxonomic classification.</title>
        <authorList>
            <person name="Goeker M."/>
        </authorList>
    </citation>
    <scope>NUCLEOTIDE SEQUENCE [LARGE SCALE GENOMIC DNA]</scope>
    <source>
        <strain evidence="5 6">DSM 9768</strain>
    </source>
</reference>
<keyword evidence="3 5" id="KW-0269">Exonuclease</keyword>